<evidence type="ECO:0000256" key="5">
    <source>
        <dbReference type="ARBA" id="ARBA00022519"/>
    </source>
</evidence>
<dbReference type="InterPro" id="IPR058982">
    <property type="entry name" value="Beta-barrel_AprE"/>
</dbReference>
<comment type="subcellular location">
    <subcellularLocation>
        <location evidence="1 9">Cell inner membrane</location>
        <topology evidence="1 9">Single-pass membrane protein</topology>
    </subcellularLocation>
</comment>
<sequence length="453" mass="50479">MASKISTNFDFSPGILGVQERPPSPLPRIVLRGVLILVFLMLLWAMFGRLDVVSVAEGKLVPVSYIKIVQPSEAGIVRDITIKEGQAVTKDQVLIRMDANISEADSKAVQAALQYKSIELRRIEAELSNQPFTRQAKDSNELFNRIYAEYQSNRTALQDDLNAESASLQKAHSDLAATVEVQHKMEQTLPSYKAQETAYNELVKDGYAGALMGQEKQRDRIDAEQNLRAQEYNAKSLQASISQSQKRLNQVQSDYRQKLEAERVATFAEFQRLEQEWAKQSHKNSLLELKAPQAGIVKDLATHTPGTVVSPGTVIMTLVPNNEALQAEVWMKNEDAGFVHAGQEVKVKLSAYPFQKYGMVDGKVLQVSADATDKSASNNNQNNAEQNQSPSNAQLSYRTIIQLSKQSLDTEQDKLHLTPGMQVVAEIKLADETVMEYLLSPISKAFREAGRER</sequence>
<keyword evidence="3 9" id="KW-0813">Transport</keyword>
<evidence type="ECO:0000256" key="2">
    <source>
        <dbReference type="ARBA" id="ARBA00009477"/>
    </source>
</evidence>
<name>D7DJP3_METV0</name>
<keyword evidence="6 9" id="KW-0812">Transmembrane</keyword>
<keyword evidence="4 9" id="KW-1003">Cell membrane</keyword>
<feature type="transmembrane region" description="Helical" evidence="9">
    <location>
        <begin position="29"/>
        <end position="47"/>
    </location>
</feature>
<dbReference type="NCBIfam" id="TIGR01843">
    <property type="entry name" value="type_I_hlyD"/>
    <property type="match status" value="1"/>
</dbReference>
<proteinExistence type="inferred from homology"/>
<keyword evidence="7 9" id="KW-1133">Transmembrane helix</keyword>
<dbReference type="AlphaFoldDB" id="D7DJP3"/>
<evidence type="ECO:0000256" key="11">
    <source>
        <dbReference type="SAM" id="MobiDB-lite"/>
    </source>
</evidence>
<dbReference type="KEGG" id="meh:M301_0014"/>
<feature type="region of interest" description="Disordered" evidence="11">
    <location>
        <begin position="372"/>
        <end position="393"/>
    </location>
</feature>
<dbReference type="Proteomes" id="UP000000383">
    <property type="component" value="Chromosome"/>
</dbReference>
<dbReference type="Gene3D" id="2.40.50.100">
    <property type="match status" value="1"/>
</dbReference>
<dbReference type="HOGENOM" id="CLU_023976_0_1_4"/>
<reference evidence="13 14" key="2">
    <citation type="journal article" date="2011" name="J. Bacteriol.">
        <title>Genomes of three methylotrophs from a single niche uncover genetic and metabolic divergence of Methylophilaceae.</title>
        <authorList>
            <person name="Lapidus A."/>
            <person name="Clum A."/>
            <person name="Labutti K."/>
            <person name="Kaluzhnaya M.G."/>
            <person name="Lim S."/>
            <person name="Beck D.A."/>
            <person name="Glavina Del Rio T."/>
            <person name="Nolan M."/>
            <person name="Mavromatis K."/>
            <person name="Huntemann M."/>
            <person name="Lucas S."/>
            <person name="Lidstrom M.E."/>
            <person name="Ivanova N."/>
            <person name="Chistoserdova L."/>
        </authorList>
    </citation>
    <scope>NUCLEOTIDE SEQUENCE [LARGE SCALE GENOMIC DNA]</scope>
    <source>
        <strain evidence="13 14">301</strain>
    </source>
</reference>
<dbReference type="EMBL" id="CP002056">
    <property type="protein sequence ID" value="ADI28403.1"/>
    <property type="molecule type" value="Genomic_DNA"/>
</dbReference>
<evidence type="ECO:0000313" key="14">
    <source>
        <dbReference type="Proteomes" id="UP000000383"/>
    </source>
</evidence>
<dbReference type="PRINTS" id="PR01490">
    <property type="entry name" value="RTXTOXIND"/>
</dbReference>
<organism evidence="13 14">
    <name type="scientific">Methylotenera versatilis (strain 301)</name>
    <dbReference type="NCBI Taxonomy" id="666681"/>
    <lineage>
        <taxon>Bacteria</taxon>
        <taxon>Pseudomonadati</taxon>
        <taxon>Pseudomonadota</taxon>
        <taxon>Betaproteobacteria</taxon>
        <taxon>Nitrosomonadales</taxon>
        <taxon>Methylophilaceae</taxon>
        <taxon>Methylotenera</taxon>
    </lineage>
</organism>
<dbReference type="InterPro" id="IPR010129">
    <property type="entry name" value="T1SS_HlyD"/>
</dbReference>
<dbReference type="STRING" id="666681.M301_0014"/>
<dbReference type="PANTHER" id="PTHR30386:SF27">
    <property type="entry name" value="MEMBRANE FUSION PROTEIN (MFP) FAMILY PROTEIN"/>
    <property type="match status" value="1"/>
</dbReference>
<feature type="coiled-coil region" evidence="10">
    <location>
        <begin position="234"/>
        <end position="276"/>
    </location>
</feature>
<evidence type="ECO:0000256" key="10">
    <source>
        <dbReference type="SAM" id="Coils"/>
    </source>
</evidence>
<dbReference type="Pfam" id="PF26002">
    <property type="entry name" value="Beta-barrel_AprE"/>
    <property type="match status" value="1"/>
</dbReference>
<keyword evidence="10" id="KW-0175">Coiled coil</keyword>
<dbReference type="GO" id="GO:0005886">
    <property type="term" value="C:plasma membrane"/>
    <property type="evidence" value="ECO:0007669"/>
    <property type="project" value="UniProtKB-SubCell"/>
</dbReference>
<gene>
    <name evidence="13" type="ordered locus">M301_0014</name>
</gene>
<dbReference type="RefSeq" id="WP_013146721.1">
    <property type="nucleotide sequence ID" value="NC_014207.1"/>
</dbReference>
<dbReference type="GO" id="GO:0015031">
    <property type="term" value="P:protein transport"/>
    <property type="evidence" value="ECO:0007669"/>
    <property type="project" value="InterPro"/>
</dbReference>
<keyword evidence="5 9" id="KW-0997">Cell inner membrane</keyword>
<comment type="similarity">
    <text evidence="2 9">Belongs to the membrane fusion protein (MFP) (TC 8.A.1) family.</text>
</comment>
<dbReference type="InterPro" id="IPR050739">
    <property type="entry name" value="MFP"/>
</dbReference>
<dbReference type="OrthoDB" id="9775513at2"/>
<evidence type="ECO:0000256" key="1">
    <source>
        <dbReference type="ARBA" id="ARBA00004377"/>
    </source>
</evidence>
<dbReference type="eggNOG" id="COG0845">
    <property type="taxonomic scope" value="Bacteria"/>
</dbReference>
<evidence type="ECO:0000256" key="7">
    <source>
        <dbReference type="ARBA" id="ARBA00022989"/>
    </source>
</evidence>
<evidence type="ECO:0000256" key="9">
    <source>
        <dbReference type="RuleBase" id="RU365093"/>
    </source>
</evidence>
<evidence type="ECO:0000256" key="8">
    <source>
        <dbReference type="ARBA" id="ARBA00023136"/>
    </source>
</evidence>
<keyword evidence="14" id="KW-1185">Reference proteome</keyword>
<evidence type="ECO:0000256" key="4">
    <source>
        <dbReference type="ARBA" id="ARBA00022475"/>
    </source>
</evidence>
<dbReference type="Gene3D" id="2.40.30.170">
    <property type="match status" value="1"/>
</dbReference>
<accession>D7DJP3</accession>
<evidence type="ECO:0000313" key="13">
    <source>
        <dbReference type="EMBL" id="ADI28403.1"/>
    </source>
</evidence>
<evidence type="ECO:0000256" key="6">
    <source>
        <dbReference type="ARBA" id="ARBA00022692"/>
    </source>
</evidence>
<feature type="domain" description="AprE-like beta-barrel" evidence="12">
    <location>
        <begin position="327"/>
        <end position="428"/>
    </location>
</feature>
<reference evidence="14" key="1">
    <citation type="submission" date="2010-05" db="EMBL/GenBank/DDBJ databases">
        <title>Complete sequence of Methylotenera sp. 301.</title>
        <authorList>
            <person name="Lucas S."/>
            <person name="Copeland A."/>
            <person name="Lapidus A."/>
            <person name="Cheng J.-F."/>
            <person name="Bruce D."/>
            <person name="Goodwin L."/>
            <person name="Pitluck S."/>
            <person name="Clum A."/>
            <person name="Land M."/>
            <person name="Hauser L."/>
            <person name="Kyrpides N."/>
            <person name="Ivanova N."/>
            <person name="Chistoservova L."/>
            <person name="Kalyuzhnaya M."/>
            <person name="Woyke T."/>
        </authorList>
    </citation>
    <scope>NUCLEOTIDE SEQUENCE [LARGE SCALE GENOMIC DNA]</scope>
    <source>
        <strain evidence="14">301</strain>
    </source>
</reference>
<evidence type="ECO:0000259" key="12">
    <source>
        <dbReference type="Pfam" id="PF26002"/>
    </source>
</evidence>
<evidence type="ECO:0000256" key="3">
    <source>
        <dbReference type="ARBA" id="ARBA00022448"/>
    </source>
</evidence>
<dbReference type="SUPFAM" id="SSF111369">
    <property type="entry name" value="HlyD-like secretion proteins"/>
    <property type="match status" value="1"/>
</dbReference>
<protein>
    <recommendedName>
        <fullName evidence="9">Membrane fusion protein (MFP) family protein</fullName>
    </recommendedName>
</protein>
<dbReference type="PANTHER" id="PTHR30386">
    <property type="entry name" value="MEMBRANE FUSION SUBUNIT OF EMRAB-TOLC MULTIDRUG EFFLUX PUMP"/>
    <property type="match status" value="1"/>
</dbReference>
<feature type="compositionally biased region" description="Low complexity" evidence="11">
    <location>
        <begin position="375"/>
        <end position="393"/>
    </location>
</feature>
<keyword evidence="8 9" id="KW-0472">Membrane</keyword>